<dbReference type="RefSeq" id="WP_145234144.1">
    <property type="nucleotide sequence ID" value="NZ_CP036273.1"/>
</dbReference>
<evidence type="ECO:0000313" key="1">
    <source>
        <dbReference type="EMBL" id="QDU18692.1"/>
    </source>
</evidence>
<evidence type="ECO:0000313" key="2">
    <source>
        <dbReference type="Proteomes" id="UP000319576"/>
    </source>
</evidence>
<dbReference type="OrthoDB" id="278290at2"/>
<accession>A0A517XMH4</accession>
<keyword evidence="2" id="KW-1185">Reference proteome</keyword>
<proteinExistence type="predicted"/>
<gene>
    <name evidence="1" type="ORF">ETAA1_05850</name>
</gene>
<sequence>MLTLPPRPAADPAAWFAAVAAVLLNRAELVAGGVPLRVAELELYLHAADHPDPFAHAHPLQRGWGRWYFHRSGGSYRGGSFKGLDLTLGDDTATVGVLLRTVVTPDGELIDGPSRLVDRLLQLTDAPTVAALDAQLPGEALHVRDAPDRGAEVFSTARVGLSLKRAAALDAMPRYVGRRYRFLTEPRRIGPGRPQLVAALRADGLSVEGIRARTGIAGGVVGRYAAAFDEGRAGRDLGRFVGANLRALDRCRLLGAWAAVYGP</sequence>
<dbReference type="Proteomes" id="UP000319576">
    <property type="component" value="Chromosome"/>
</dbReference>
<dbReference type="AlphaFoldDB" id="A0A517XMH4"/>
<organism evidence="1 2">
    <name type="scientific">Urbifossiella limnaea</name>
    <dbReference type="NCBI Taxonomy" id="2528023"/>
    <lineage>
        <taxon>Bacteria</taxon>
        <taxon>Pseudomonadati</taxon>
        <taxon>Planctomycetota</taxon>
        <taxon>Planctomycetia</taxon>
        <taxon>Gemmatales</taxon>
        <taxon>Gemmataceae</taxon>
        <taxon>Urbifossiella</taxon>
    </lineage>
</organism>
<dbReference type="EMBL" id="CP036273">
    <property type="protein sequence ID" value="QDU18692.1"/>
    <property type="molecule type" value="Genomic_DNA"/>
</dbReference>
<name>A0A517XMH4_9BACT</name>
<protein>
    <submittedName>
        <fullName evidence="1">Uncharacterized protein</fullName>
    </submittedName>
</protein>
<dbReference type="KEGG" id="uli:ETAA1_05850"/>
<reference evidence="1 2" key="1">
    <citation type="submission" date="2019-02" db="EMBL/GenBank/DDBJ databases">
        <title>Deep-cultivation of Planctomycetes and their phenomic and genomic characterization uncovers novel biology.</title>
        <authorList>
            <person name="Wiegand S."/>
            <person name="Jogler M."/>
            <person name="Boedeker C."/>
            <person name="Pinto D."/>
            <person name="Vollmers J."/>
            <person name="Rivas-Marin E."/>
            <person name="Kohn T."/>
            <person name="Peeters S.H."/>
            <person name="Heuer A."/>
            <person name="Rast P."/>
            <person name="Oberbeckmann S."/>
            <person name="Bunk B."/>
            <person name="Jeske O."/>
            <person name="Meyerdierks A."/>
            <person name="Storesund J.E."/>
            <person name="Kallscheuer N."/>
            <person name="Luecker S."/>
            <person name="Lage O.M."/>
            <person name="Pohl T."/>
            <person name="Merkel B.J."/>
            <person name="Hornburger P."/>
            <person name="Mueller R.-W."/>
            <person name="Bruemmer F."/>
            <person name="Labrenz M."/>
            <person name="Spormann A.M."/>
            <person name="Op den Camp H."/>
            <person name="Overmann J."/>
            <person name="Amann R."/>
            <person name="Jetten M.S.M."/>
            <person name="Mascher T."/>
            <person name="Medema M.H."/>
            <person name="Devos D.P."/>
            <person name="Kaster A.-K."/>
            <person name="Ovreas L."/>
            <person name="Rohde M."/>
            <person name="Galperin M.Y."/>
            <person name="Jogler C."/>
        </authorList>
    </citation>
    <scope>NUCLEOTIDE SEQUENCE [LARGE SCALE GENOMIC DNA]</scope>
    <source>
        <strain evidence="1 2">ETA_A1</strain>
    </source>
</reference>